<evidence type="ECO:0000256" key="2">
    <source>
        <dbReference type="ARBA" id="ARBA00022598"/>
    </source>
</evidence>
<gene>
    <name evidence="5" type="ORF">ACFSC0_10150</name>
</gene>
<protein>
    <submittedName>
        <fullName evidence="5">AMP-binding protein</fullName>
    </submittedName>
</protein>
<reference evidence="6" key="1">
    <citation type="journal article" date="2019" name="Int. J. Syst. Evol. Microbiol.">
        <title>The Global Catalogue of Microorganisms (GCM) 10K type strain sequencing project: providing services to taxonomists for standard genome sequencing and annotation.</title>
        <authorList>
            <consortium name="The Broad Institute Genomics Platform"/>
            <consortium name="The Broad Institute Genome Sequencing Center for Infectious Disease"/>
            <person name="Wu L."/>
            <person name="Ma J."/>
        </authorList>
    </citation>
    <scope>NUCLEOTIDE SEQUENCE [LARGE SCALE GENOMIC DNA]</scope>
    <source>
        <strain evidence="6">DFY28</strain>
    </source>
</reference>
<evidence type="ECO:0000259" key="3">
    <source>
        <dbReference type="Pfam" id="PF00501"/>
    </source>
</evidence>
<dbReference type="InterPro" id="IPR025110">
    <property type="entry name" value="AMP-bd_C"/>
</dbReference>
<dbReference type="EMBL" id="JBHUEY010000001">
    <property type="protein sequence ID" value="MFD1783755.1"/>
    <property type="molecule type" value="Genomic_DNA"/>
</dbReference>
<evidence type="ECO:0000313" key="6">
    <source>
        <dbReference type="Proteomes" id="UP001597237"/>
    </source>
</evidence>
<keyword evidence="2" id="KW-0436">Ligase</keyword>
<dbReference type="InterPro" id="IPR000873">
    <property type="entry name" value="AMP-dep_synth/lig_dom"/>
</dbReference>
<accession>A0ABW4N509</accession>
<dbReference type="RefSeq" id="WP_377283054.1">
    <property type="nucleotide sequence ID" value="NZ_JBHRSI010000008.1"/>
</dbReference>
<feature type="domain" description="AMP-dependent synthetase/ligase" evidence="3">
    <location>
        <begin position="27"/>
        <end position="370"/>
    </location>
</feature>
<evidence type="ECO:0000313" key="5">
    <source>
        <dbReference type="EMBL" id="MFD1783755.1"/>
    </source>
</evidence>
<keyword evidence="6" id="KW-1185">Reference proteome</keyword>
<dbReference type="Gene3D" id="3.30.300.30">
    <property type="match status" value="1"/>
</dbReference>
<organism evidence="5 6">
    <name type="scientific">Phenylobacterium terrae</name>
    <dbReference type="NCBI Taxonomy" id="2665495"/>
    <lineage>
        <taxon>Bacteria</taxon>
        <taxon>Pseudomonadati</taxon>
        <taxon>Pseudomonadota</taxon>
        <taxon>Alphaproteobacteria</taxon>
        <taxon>Caulobacterales</taxon>
        <taxon>Caulobacteraceae</taxon>
        <taxon>Phenylobacterium</taxon>
    </lineage>
</organism>
<dbReference type="Gene3D" id="3.40.50.12780">
    <property type="entry name" value="N-terminal domain of ligase-like"/>
    <property type="match status" value="1"/>
</dbReference>
<dbReference type="InterPro" id="IPR020845">
    <property type="entry name" value="AMP-binding_CS"/>
</dbReference>
<evidence type="ECO:0000259" key="4">
    <source>
        <dbReference type="Pfam" id="PF13193"/>
    </source>
</evidence>
<feature type="domain" description="AMP-binding enzyme C-terminal" evidence="4">
    <location>
        <begin position="428"/>
        <end position="506"/>
    </location>
</feature>
<dbReference type="PROSITE" id="PS00455">
    <property type="entry name" value="AMP_BINDING"/>
    <property type="match status" value="1"/>
</dbReference>
<dbReference type="InterPro" id="IPR045851">
    <property type="entry name" value="AMP-bd_C_sf"/>
</dbReference>
<dbReference type="InterPro" id="IPR042099">
    <property type="entry name" value="ANL_N_sf"/>
</dbReference>
<dbReference type="Pfam" id="PF13193">
    <property type="entry name" value="AMP-binding_C"/>
    <property type="match status" value="1"/>
</dbReference>
<dbReference type="Pfam" id="PF00501">
    <property type="entry name" value="AMP-binding"/>
    <property type="match status" value="1"/>
</dbReference>
<name>A0ABW4N509_9CAUL</name>
<comment type="similarity">
    <text evidence="1">Belongs to the ATP-dependent AMP-binding enzyme family.</text>
</comment>
<dbReference type="PANTHER" id="PTHR43201">
    <property type="entry name" value="ACYL-COA SYNTHETASE"/>
    <property type="match status" value="1"/>
</dbReference>
<proteinExistence type="inferred from homology"/>
<dbReference type="PANTHER" id="PTHR43201:SF5">
    <property type="entry name" value="MEDIUM-CHAIN ACYL-COA LIGASE ACSF2, MITOCHONDRIAL"/>
    <property type="match status" value="1"/>
</dbReference>
<dbReference type="SUPFAM" id="SSF56801">
    <property type="entry name" value="Acetyl-CoA synthetase-like"/>
    <property type="match status" value="1"/>
</dbReference>
<comment type="caution">
    <text evidence="5">The sequence shown here is derived from an EMBL/GenBank/DDBJ whole genome shotgun (WGS) entry which is preliminary data.</text>
</comment>
<evidence type="ECO:0000256" key="1">
    <source>
        <dbReference type="ARBA" id="ARBA00006432"/>
    </source>
</evidence>
<dbReference type="Proteomes" id="UP001597237">
    <property type="component" value="Unassembled WGS sequence"/>
</dbReference>
<sequence length="524" mass="58044">MDAAIDKLDLATRVNEAIKVGMMHAVWADLTPHKVAVYDPDGRERTFGELNANANRIVRLLREAGLKAGDSVALLCSNRSEFCEVLSGVMRTGMRVTPVNWHLTADEIAYIVQDCEAKALFADARIAAAGPAAGQCPALSVKVAIGGEIEGFLPYEATLARYEGADIPDPQRGYTMLYTSGTTGRPKGVFKPDAPDPEFNPAYDRDHDLHMCTGPAYHAAPLLGDVRRPLTNGVPLVFIDKWDSEGVLRTIQERRVTHSHFVAIMFQRLLALPPDVRARYDVSSLKVITHGAAPCPPETKRAMIEWFGPVLNEYYAGSEGGAGFRLDSHEWLKKPGSVGKRPSPEAAKILDEEGNECPPGVAGTIYMKLPERGAFQYYNDPEKTQKGRRGDYFTLGDIGYLDEDDYLFLTGRNAETIISGGVNIYPQEIDNELIKHPAVEDSCTIGIPNDEWGEEVRAVIQLKAGVQPTEALKQEILDFARRALARYKVPRDIDWADELPRSQAGKIQRNKVREPYWKGRARQI</sequence>